<dbReference type="PANTHER" id="PTHR22069:SF0">
    <property type="entry name" value="RADIAL SPOKE HEAD PROTEIN 9 HOMOLOG"/>
    <property type="match status" value="1"/>
</dbReference>
<accession>A0A913XSW8</accession>
<dbReference type="PANTHER" id="PTHR22069">
    <property type="entry name" value="MITOCHONDRIAL RIBOSOMAL PROTEIN S18"/>
    <property type="match status" value="1"/>
</dbReference>
<keyword evidence="4" id="KW-0282">Flagellum</keyword>
<dbReference type="GO" id="GO:0060091">
    <property type="term" value="C:kinocilium"/>
    <property type="evidence" value="ECO:0007669"/>
    <property type="project" value="UniProtKB-SubCell"/>
</dbReference>
<organism evidence="11 12">
    <name type="scientific">Exaiptasia diaphana</name>
    <name type="common">Tropical sea anemone</name>
    <name type="synonym">Aiptasia pulchella</name>
    <dbReference type="NCBI Taxonomy" id="2652724"/>
    <lineage>
        <taxon>Eukaryota</taxon>
        <taxon>Metazoa</taxon>
        <taxon>Cnidaria</taxon>
        <taxon>Anthozoa</taxon>
        <taxon>Hexacorallia</taxon>
        <taxon>Actiniaria</taxon>
        <taxon>Aiptasiidae</taxon>
        <taxon>Exaiptasia</taxon>
    </lineage>
</organism>
<dbReference type="KEGG" id="epa:110247172"/>
<dbReference type="EnsemblMetazoa" id="XM_021053569.2">
    <property type="protein sequence ID" value="XP_020909228.1"/>
    <property type="gene ID" value="LOC110247172"/>
</dbReference>
<dbReference type="GeneID" id="110247172"/>
<evidence type="ECO:0000256" key="9">
    <source>
        <dbReference type="ARBA" id="ARBA00038319"/>
    </source>
</evidence>
<dbReference type="GO" id="GO:0044458">
    <property type="term" value="P:motile cilium assembly"/>
    <property type="evidence" value="ECO:0007669"/>
    <property type="project" value="TreeGrafter"/>
</dbReference>
<reference evidence="11" key="1">
    <citation type="submission" date="2022-11" db="UniProtKB">
        <authorList>
            <consortium name="EnsemblMetazoa"/>
        </authorList>
    </citation>
    <scope>IDENTIFICATION</scope>
</reference>
<evidence type="ECO:0000256" key="2">
    <source>
        <dbReference type="ARBA" id="ARBA00022490"/>
    </source>
</evidence>
<comment type="subcellular location">
    <subcellularLocation>
        <location evidence="8">Cell projection</location>
        <location evidence="8">Kinocilium</location>
    </subcellularLocation>
    <subcellularLocation>
        <location evidence="1">Cytoplasm</location>
        <location evidence="1">Cytoskeleton</location>
        <location evidence="1">Flagellum axoneme</location>
    </subcellularLocation>
</comment>
<keyword evidence="12" id="KW-1185">Reference proteome</keyword>
<evidence type="ECO:0000256" key="4">
    <source>
        <dbReference type="ARBA" id="ARBA00022846"/>
    </source>
</evidence>
<dbReference type="InterPro" id="IPR006802">
    <property type="entry name" value="Radial_spoke"/>
</dbReference>
<protein>
    <recommendedName>
        <fullName evidence="10">Radial spoke head protein 9 homolog</fullName>
    </recommendedName>
</protein>
<dbReference type="GO" id="GO:0060294">
    <property type="term" value="P:cilium movement involved in cell motility"/>
    <property type="evidence" value="ECO:0007669"/>
    <property type="project" value="InterPro"/>
</dbReference>
<evidence type="ECO:0000313" key="11">
    <source>
        <dbReference type="EnsemblMetazoa" id="XP_020909228.1"/>
    </source>
</evidence>
<dbReference type="OrthoDB" id="10258956at2759"/>
<dbReference type="InterPro" id="IPR055316">
    <property type="entry name" value="RSP9"/>
</dbReference>
<evidence type="ECO:0000256" key="6">
    <source>
        <dbReference type="ARBA" id="ARBA00023212"/>
    </source>
</evidence>
<evidence type="ECO:0000313" key="12">
    <source>
        <dbReference type="Proteomes" id="UP000887567"/>
    </source>
</evidence>
<keyword evidence="6" id="KW-0206">Cytoskeleton</keyword>
<keyword evidence="2" id="KW-0963">Cytoplasm</keyword>
<dbReference type="Proteomes" id="UP000887567">
    <property type="component" value="Unplaced"/>
</dbReference>
<name>A0A913XSW8_EXADI</name>
<evidence type="ECO:0000256" key="5">
    <source>
        <dbReference type="ARBA" id="ARBA00023069"/>
    </source>
</evidence>
<evidence type="ECO:0000256" key="10">
    <source>
        <dbReference type="ARBA" id="ARBA00041080"/>
    </source>
</evidence>
<proteinExistence type="inferred from homology"/>
<keyword evidence="7" id="KW-0966">Cell projection</keyword>
<evidence type="ECO:0000256" key="3">
    <source>
        <dbReference type="ARBA" id="ARBA00022794"/>
    </source>
</evidence>
<keyword evidence="5" id="KW-0969">Cilium</keyword>
<evidence type="ECO:0000256" key="8">
    <source>
        <dbReference type="ARBA" id="ARBA00037822"/>
    </source>
</evidence>
<dbReference type="Pfam" id="PF04712">
    <property type="entry name" value="Radial_spoke"/>
    <property type="match status" value="1"/>
</dbReference>
<dbReference type="RefSeq" id="XP_020909228.1">
    <property type="nucleotide sequence ID" value="XM_021053569.2"/>
</dbReference>
<evidence type="ECO:0000256" key="1">
    <source>
        <dbReference type="ARBA" id="ARBA00004611"/>
    </source>
</evidence>
<evidence type="ECO:0000256" key="7">
    <source>
        <dbReference type="ARBA" id="ARBA00023273"/>
    </source>
</evidence>
<dbReference type="GO" id="GO:0001534">
    <property type="term" value="C:radial spoke"/>
    <property type="evidence" value="ECO:0007669"/>
    <property type="project" value="InterPro"/>
</dbReference>
<dbReference type="GO" id="GO:0035082">
    <property type="term" value="P:axoneme assembly"/>
    <property type="evidence" value="ECO:0007669"/>
    <property type="project" value="InterPro"/>
</dbReference>
<dbReference type="AlphaFoldDB" id="A0A913XSW8"/>
<comment type="similarity">
    <text evidence="9">Belongs to the flagellar radial spoke RSP9 family.</text>
</comment>
<keyword evidence="3" id="KW-0970">Cilium biogenesis/degradation</keyword>
<dbReference type="OMA" id="TFYHVPN"/>
<sequence length="281" mass="31738">MESEGLHMSIDYVGSSGIILSTEQKAALQSSLVILRNNYKFERVLFWGKILGVKNDYFIVQGVGKDELKERKTLYSQDCIHWGLLPVVTTKMRNECSFVKGRFTGDPSYEYEHTETAKVDNQDGEKGEGGEEENTILIKEEDRLATTIEAIDYDVRIVPRGAFLRTATAAVKKNRSFEGLSVADSGKLSSYFHFRDPVLFIKKSLLQKSELDKAIDFLDPIDADVPRGGSWSIHFERGSGLVTLRSLHWIGFSFFHVPGTRKYGYIYVGTGNKNLDLPFML</sequence>